<evidence type="ECO:0000256" key="11">
    <source>
        <dbReference type="ARBA" id="ARBA00023224"/>
    </source>
</evidence>
<evidence type="ECO:0000256" key="6">
    <source>
        <dbReference type="ARBA" id="ARBA00022989"/>
    </source>
</evidence>
<evidence type="ECO:0000256" key="7">
    <source>
        <dbReference type="ARBA" id="ARBA00023040"/>
    </source>
</evidence>
<keyword evidence="9 14" id="KW-0675">Receptor</keyword>
<keyword evidence="5 14" id="KW-0812">Transmembrane</keyword>
<evidence type="ECO:0000313" key="17">
    <source>
        <dbReference type="RefSeq" id="XP_020853787.1"/>
    </source>
</evidence>
<evidence type="ECO:0000256" key="2">
    <source>
        <dbReference type="ARBA" id="ARBA00007376"/>
    </source>
</evidence>
<dbReference type="GO" id="GO:0033038">
    <property type="term" value="F:bitter taste receptor activity"/>
    <property type="evidence" value="ECO:0007669"/>
    <property type="project" value="InterPro"/>
</dbReference>
<evidence type="ECO:0000256" key="3">
    <source>
        <dbReference type="ARBA" id="ARBA00022480"/>
    </source>
</evidence>
<evidence type="ECO:0000256" key="12">
    <source>
        <dbReference type="ARBA" id="ARBA00025304"/>
    </source>
</evidence>
<keyword evidence="16" id="KW-1185">Reference proteome</keyword>
<organism evidence="16 17">
    <name type="scientific">Phascolarctos cinereus</name>
    <name type="common">Koala</name>
    <dbReference type="NCBI Taxonomy" id="38626"/>
    <lineage>
        <taxon>Eukaryota</taxon>
        <taxon>Metazoa</taxon>
        <taxon>Chordata</taxon>
        <taxon>Craniata</taxon>
        <taxon>Vertebrata</taxon>
        <taxon>Euteleostomi</taxon>
        <taxon>Mammalia</taxon>
        <taxon>Metatheria</taxon>
        <taxon>Diprotodontia</taxon>
        <taxon>Phascolarctidae</taxon>
        <taxon>Phascolarctos</taxon>
    </lineage>
</organism>
<gene>
    <name evidence="17" type="primary">LOC110216325</name>
</gene>
<keyword evidence="3 14" id="KW-0919">Taste</keyword>
<dbReference type="InParanoid" id="A0A6P5L7C1"/>
<keyword evidence="6 15" id="KW-1133">Transmembrane helix</keyword>
<evidence type="ECO:0000256" key="8">
    <source>
        <dbReference type="ARBA" id="ARBA00023136"/>
    </source>
</evidence>
<feature type="transmembrane region" description="Helical" evidence="15">
    <location>
        <begin position="180"/>
        <end position="205"/>
    </location>
</feature>
<sequence>MLNLSQKVALFVMCSEFFLGIWVNGFIGLPLCLTWVKSRKISLSDFIILNLTLSRIVLQGLIMLDSVLSIFSPHLHNAGSLIQIIDILWTFTNNLSICLMTCLSVLYCLKISNFSHSVFLWLKWRVSRVLVWILLGSGLYSFFSTMALILKFSVCSELNLMKLSENCTEDVKRKKIEYRFIHMLGAGWSIIPLIVSLVSSVLLILSLKRHIQQMQHHATGMRDLSTRAHVKAIKIILLSLLLFIGYILVLFLVMSSRFFPNPKLAGMTGTLIFIAYPSVQTFVLILENQKLKQAFLGMLQVKKWSLKC</sequence>
<dbReference type="KEGG" id="pcw:110216325"/>
<evidence type="ECO:0000256" key="1">
    <source>
        <dbReference type="ARBA" id="ARBA00004141"/>
    </source>
</evidence>
<dbReference type="AlphaFoldDB" id="A0A6P5L7C1"/>
<accession>A0A6P5L7C1</accession>
<keyword evidence="8 14" id="KW-0472">Membrane</keyword>
<evidence type="ECO:0000256" key="5">
    <source>
        <dbReference type="ARBA" id="ARBA00022692"/>
    </source>
</evidence>
<dbReference type="Gene3D" id="1.20.1070.10">
    <property type="entry name" value="Rhodopsin 7-helix transmembrane proteins"/>
    <property type="match status" value="1"/>
</dbReference>
<feature type="transmembrane region" description="Helical" evidence="15">
    <location>
        <begin position="232"/>
        <end position="253"/>
    </location>
</feature>
<comment type="function">
    <text evidence="12">Gustducin-coupled receptor implicated in the perception of bitter compounds in the oral cavity and the gastrointestinal tract. Signals through PLCB2 and the calcium-regulated cation channel TRPM5.</text>
</comment>
<dbReference type="InterPro" id="IPR007960">
    <property type="entry name" value="TAS2R"/>
</dbReference>
<dbReference type="GO" id="GO:0004930">
    <property type="term" value="F:G protein-coupled receptor activity"/>
    <property type="evidence" value="ECO:0007669"/>
    <property type="project" value="UniProtKB-KW"/>
</dbReference>
<dbReference type="SUPFAM" id="SSF81321">
    <property type="entry name" value="Family A G protein-coupled receptor-like"/>
    <property type="match status" value="1"/>
</dbReference>
<evidence type="ECO:0000256" key="9">
    <source>
        <dbReference type="ARBA" id="ARBA00023170"/>
    </source>
</evidence>
<keyword evidence="10" id="KW-0325">Glycoprotein</keyword>
<evidence type="ECO:0000256" key="13">
    <source>
        <dbReference type="RuleBase" id="RU004423"/>
    </source>
</evidence>
<dbReference type="PANTHER" id="PTHR11394:SF49">
    <property type="entry name" value="TASTE RECEPTOR TYPE 2 MEMBER 3"/>
    <property type="match status" value="1"/>
</dbReference>
<name>A0A6P5L7C1_PHACI</name>
<dbReference type="GO" id="GO:0016020">
    <property type="term" value="C:membrane"/>
    <property type="evidence" value="ECO:0007669"/>
    <property type="project" value="UniProtKB-SubCell"/>
</dbReference>
<evidence type="ECO:0000256" key="14">
    <source>
        <dbReference type="RuleBase" id="RU004424"/>
    </source>
</evidence>
<protein>
    <recommendedName>
        <fullName evidence="14">Taste receptor type 2</fullName>
    </recommendedName>
</protein>
<evidence type="ECO:0000256" key="15">
    <source>
        <dbReference type="SAM" id="Phobius"/>
    </source>
</evidence>
<keyword evidence="11 14" id="KW-0807">Transducer</keyword>
<dbReference type="CDD" id="cd15020">
    <property type="entry name" value="7tm_TAS2R3"/>
    <property type="match status" value="1"/>
</dbReference>
<feature type="transmembrane region" description="Helical" evidence="15">
    <location>
        <begin position="56"/>
        <end position="75"/>
    </location>
</feature>
<keyword evidence="7 14" id="KW-0297">G-protein coupled receptor</keyword>
<keyword evidence="4 14" id="KW-0716">Sensory transduction</keyword>
<evidence type="ECO:0000256" key="10">
    <source>
        <dbReference type="ARBA" id="ARBA00023180"/>
    </source>
</evidence>
<dbReference type="FunFam" id="1.20.1070.10:FF:000055">
    <property type="entry name" value="Taste receptor type 2"/>
    <property type="match status" value="1"/>
</dbReference>
<comment type="subcellular location">
    <subcellularLocation>
        <location evidence="1 14">Membrane</location>
        <topology evidence="1 14">Multi-pass membrane protein</topology>
    </subcellularLocation>
</comment>
<comment type="similarity">
    <text evidence="2 13">Belongs to the G-protein coupled receptor T2R family.</text>
</comment>
<feature type="transmembrane region" description="Helical" evidence="15">
    <location>
        <begin position="265"/>
        <end position="286"/>
    </location>
</feature>
<dbReference type="RefSeq" id="XP_020853787.1">
    <property type="nucleotide sequence ID" value="XM_020998128.1"/>
</dbReference>
<dbReference type="Pfam" id="PF05296">
    <property type="entry name" value="TAS2R"/>
    <property type="match status" value="1"/>
</dbReference>
<evidence type="ECO:0000313" key="16">
    <source>
        <dbReference type="Proteomes" id="UP000515140"/>
    </source>
</evidence>
<feature type="transmembrane region" description="Helical" evidence="15">
    <location>
        <begin position="87"/>
        <end position="109"/>
    </location>
</feature>
<proteinExistence type="inferred from homology"/>
<feature type="transmembrane region" description="Helical" evidence="15">
    <location>
        <begin position="17"/>
        <end position="36"/>
    </location>
</feature>
<evidence type="ECO:0000256" key="4">
    <source>
        <dbReference type="ARBA" id="ARBA00022606"/>
    </source>
</evidence>
<dbReference type="GeneID" id="110216325"/>
<reference evidence="17" key="1">
    <citation type="submission" date="2025-08" db="UniProtKB">
        <authorList>
            <consortium name="RefSeq"/>
        </authorList>
    </citation>
    <scope>IDENTIFICATION</scope>
    <source>
        <tissue evidence="17">Spleen</tissue>
    </source>
</reference>
<feature type="transmembrane region" description="Helical" evidence="15">
    <location>
        <begin position="129"/>
        <end position="150"/>
    </location>
</feature>
<dbReference type="Proteomes" id="UP000515140">
    <property type="component" value="Unplaced"/>
</dbReference>
<dbReference type="PANTHER" id="PTHR11394">
    <property type="entry name" value="TASTE RECEPTOR TYPE 2"/>
    <property type="match status" value="1"/>
</dbReference>
<dbReference type="FunCoup" id="A0A6P5L7C1">
    <property type="interactions" value="241"/>
</dbReference>